<proteinExistence type="predicted"/>
<accession>A0A1Y3MAW3</accession>
<dbReference type="PROSITE" id="PS51257">
    <property type="entry name" value="PROKAR_LIPOPROTEIN"/>
    <property type="match status" value="1"/>
</dbReference>
<dbReference type="AlphaFoldDB" id="A0A1Y3MAW3"/>
<sequence>MKKKLIAISVGYILILSACGNNNESSKNGYRFNGTWELIDKANTKCPPTIVFSGKDKMVWKGLTKEGDKKTAELQYTRIFEDEFQVKLTDLKINGKTTESSEEEKTTVKMIRDNNRLRLVNNGNSCTYSLK</sequence>
<gene>
    <name evidence="1" type="ORF">BW425_26145</name>
</gene>
<organism evidence="1 2">
    <name type="scientific">Bacillus pseudomycoides</name>
    <dbReference type="NCBI Taxonomy" id="64104"/>
    <lineage>
        <taxon>Bacteria</taxon>
        <taxon>Bacillati</taxon>
        <taxon>Bacillota</taxon>
        <taxon>Bacilli</taxon>
        <taxon>Bacillales</taxon>
        <taxon>Bacillaceae</taxon>
        <taxon>Bacillus</taxon>
        <taxon>Bacillus cereus group</taxon>
    </lineage>
</organism>
<evidence type="ECO:0000313" key="1">
    <source>
        <dbReference type="EMBL" id="OUM46011.1"/>
    </source>
</evidence>
<protein>
    <submittedName>
        <fullName evidence="1">Uncharacterized protein</fullName>
    </submittedName>
</protein>
<name>A0A1Y3MAW3_9BACI</name>
<dbReference type="RefSeq" id="WP_016114770.1">
    <property type="nucleotide sequence ID" value="NZ_CP189809.1"/>
</dbReference>
<reference evidence="1 2" key="1">
    <citation type="submission" date="2017-02" db="EMBL/GenBank/DDBJ databases">
        <title>Bacillus pseudomycoides isolate FSL K6-0042.</title>
        <authorList>
            <person name="Kovac J."/>
        </authorList>
    </citation>
    <scope>NUCLEOTIDE SEQUENCE [LARGE SCALE GENOMIC DNA]</scope>
    <source>
        <strain evidence="1 2">FSL K6-0042</strain>
    </source>
</reference>
<comment type="caution">
    <text evidence="1">The sequence shown here is derived from an EMBL/GenBank/DDBJ whole genome shotgun (WGS) entry which is preliminary data.</text>
</comment>
<dbReference type="EMBL" id="MWPX01000067">
    <property type="protein sequence ID" value="OUM46011.1"/>
    <property type="molecule type" value="Genomic_DNA"/>
</dbReference>
<dbReference type="Proteomes" id="UP000195321">
    <property type="component" value="Unassembled WGS sequence"/>
</dbReference>
<evidence type="ECO:0000313" key="2">
    <source>
        <dbReference type="Proteomes" id="UP000195321"/>
    </source>
</evidence>